<evidence type="ECO:0000313" key="5">
    <source>
        <dbReference type="Proteomes" id="UP000295794"/>
    </source>
</evidence>
<gene>
    <name evidence="3" type="ORF">EV682_101158</name>
    <name evidence="2" type="ORF">NCTC11159_00177</name>
</gene>
<name>A0A377Q1M3_9NEIS</name>
<proteinExistence type="predicted"/>
<evidence type="ECO:0000313" key="2">
    <source>
        <dbReference type="EMBL" id="STQ89166.1"/>
    </source>
</evidence>
<feature type="signal peptide" evidence="1">
    <location>
        <begin position="1"/>
        <end position="27"/>
    </location>
</feature>
<keyword evidence="1" id="KW-0732">Signal</keyword>
<keyword evidence="5" id="KW-1185">Reference proteome</keyword>
<evidence type="ECO:0000313" key="3">
    <source>
        <dbReference type="EMBL" id="TCU90139.1"/>
    </source>
</evidence>
<dbReference type="OrthoDB" id="9180750at2"/>
<feature type="chain" id="PRO_5016913172" description="Outer membrane lipoprotein-sorting protein" evidence="1">
    <location>
        <begin position="28"/>
        <end position="201"/>
    </location>
</feature>
<reference evidence="3 5" key="2">
    <citation type="submission" date="2019-03" db="EMBL/GenBank/DDBJ databases">
        <title>Genomic Encyclopedia of Type Strains, Phase IV (KMG-IV): sequencing the most valuable type-strain genomes for metagenomic binning, comparative biology and taxonomic classification.</title>
        <authorList>
            <person name="Goeker M."/>
        </authorList>
    </citation>
    <scope>NUCLEOTIDE SEQUENCE [LARGE SCALE GENOMIC DNA]</scope>
    <source>
        <strain evidence="3 5">DSM 3764</strain>
    </source>
</reference>
<dbReference type="Proteomes" id="UP000295794">
    <property type="component" value="Unassembled WGS sequence"/>
</dbReference>
<evidence type="ECO:0008006" key="6">
    <source>
        <dbReference type="Google" id="ProtNLM"/>
    </source>
</evidence>
<dbReference type="EMBL" id="SMBT01000001">
    <property type="protein sequence ID" value="TCU90139.1"/>
    <property type="molecule type" value="Genomic_DNA"/>
</dbReference>
<sequence length="201" mass="22848">MYSLTHINKHYLFISLFLISASLCASSADQAEMVCLKPSQISVNSVNLLDKSDVVFKKIGQPEQTKRYKYHSYGNSGSYFLKDLIYPGLIITIADEQKREKQIERISLSNSKYKLGTQFYIGQKKSEIMALLGIKSEKEVMSLAERDISLRGKKIKLSAASKKNWSLNQCGDDVGTTNIEFYFDADHKLAQVKIYFDDSFI</sequence>
<dbReference type="Proteomes" id="UP000255108">
    <property type="component" value="Unassembled WGS sequence"/>
</dbReference>
<organism evidence="2 4">
    <name type="scientific">Iodobacter fluviatilis</name>
    <dbReference type="NCBI Taxonomy" id="537"/>
    <lineage>
        <taxon>Bacteria</taxon>
        <taxon>Pseudomonadati</taxon>
        <taxon>Pseudomonadota</taxon>
        <taxon>Betaproteobacteria</taxon>
        <taxon>Neisseriales</taxon>
        <taxon>Chitinibacteraceae</taxon>
        <taxon>Iodobacter</taxon>
    </lineage>
</organism>
<reference evidence="2 4" key="1">
    <citation type="submission" date="2018-06" db="EMBL/GenBank/DDBJ databases">
        <authorList>
            <consortium name="Pathogen Informatics"/>
            <person name="Doyle S."/>
        </authorList>
    </citation>
    <scope>NUCLEOTIDE SEQUENCE [LARGE SCALE GENOMIC DNA]</scope>
    <source>
        <strain evidence="2 4">NCTC11159</strain>
    </source>
</reference>
<dbReference type="AlphaFoldDB" id="A0A377Q1M3"/>
<evidence type="ECO:0000313" key="4">
    <source>
        <dbReference type="Proteomes" id="UP000255108"/>
    </source>
</evidence>
<dbReference type="EMBL" id="UGHR01000001">
    <property type="protein sequence ID" value="STQ89166.1"/>
    <property type="molecule type" value="Genomic_DNA"/>
</dbReference>
<evidence type="ECO:0000256" key="1">
    <source>
        <dbReference type="SAM" id="SignalP"/>
    </source>
</evidence>
<protein>
    <recommendedName>
        <fullName evidence="6">Outer membrane lipoprotein-sorting protein</fullName>
    </recommendedName>
</protein>
<accession>A0A377Q1M3</accession>
<dbReference type="RefSeq" id="WP_115225651.1">
    <property type="nucleotide sequence ID" value="NZ_CAWOLO010000001.1"/>
</dbReference>